<dbReference type="Pfam" id="PF00498">
    <property type="entry name" value="FHA"/>
    <property type="match status" value="1"/>
</dbReference>
<feature type="domain" description="FHA" evidence="3">
    <location>
        <begin position="22"/>
        <end position="72"/>
    </location>
</feature>
<dbReference type="RefSeq" id="WP_015934943.1">
    <property type="nucleotide sequence ID" value="NC_011891.1"/>
</dbReference>
<dbReference type="KEGG" id="acp:A2cp1_3882"/>
<dbReference type="Gene3D" id="2.60.200.20">
    <property type="match status" value="1"/>
</dbReference>
<feature type="compositionally biased region" description="Pro residues" evidence="1">
    <location>
        <begin position="129"/>
        <end position="141"/>
    </location>
</feature>
<feature type="compositionally biased region" description="Pro residues" evidence="1">
    <location>
        <begin position="192"/>
        <end position="210"/>
    </location>
</feature>
<dbReference type="SUPFAM" id="SSF49879">
    <property type="entry name" value="SMAD/FHA domain"/>
    <property type="match status" value="1"/>
</dbReference>
<sequence>MKLVIEDAEGTRSVVPFDGDEVSVGRAPEGNSFHMADRDVSRRHARFVRAGGAVFVEDLGSLTGTRVNGERISGRRRLREGDLVEIGAYDLALLPDVDAAGAGAPPPIPHGARTPDPTAGRRTPEPGTAAPPPGRPTPPSLRIPVPAAAVAPAAPTPAAAPAPAPSAQPPPAAAAPSRPTPRPSAPAHAAPAPFPSAPTPAAPAVAPPAPRTSRTGRTVAVALVAGAVALALGIAAGWTVGRLGAAPAAEPPGAPASR</sequence>
<evidence type="ECO:0000313" key="4">
    <source>
        <dbReference type="EMBL" id="ACL67205.1"/>
    </source>
</evidence>
<dbReference type="InterPro" id="IPR050923">
    <property type="entry name" value="Cell_Proc_Reg/RNA_Proc"/>
</dbReference>
<dbReference type="InterPro" id="IPR008984">
    <property type="entry name" value="SMAD_FHA_dom_sf"/>
</dbReference>
<dbReference type="SMART" id="SM00240">
    <property type="entry name" value="FHA"/>
    <property type="match status" value="1"/>
</dbReference>
<proteinExistence type="predicted"/>
<dbReference type="AlphaFoldDB" id="B8J7M5"/>
<feature type="compositionally biased region" description="Low complexity" evidence="1">
    <location>
        <begin position="144"/>
        <end position="153"/>
    </location>
</feature>
<dbReference type="PROSITE" id="PS50006">
    <property type="entry name" value="FHA_DOMAIN"/>
    <property type="match status" value="1"/>
</dbReference>
<protein>
    <submittedName>
        <fullName evidence="4">FHA domain containing protein</fullName>
    </submittedName>
</protein>
<dbReference type="Proteomes" id="UP000007089">
    <property type="component" value="Chromosome"/>
</dbReference>
<feature type="region of interest" description="Disordered" evidence="1">
    <location>
        <begin position="100"/>
        <end position="215"/>
    </location>
</feature>
<accession>B8J7M5</accession>
<keyword evidence="2" id="KW-1133">Transmembrane helix</keyword>
<dbReference type="PANTHER" id="PTHR23308">
    <property type="entry name" value="NUCLEAR INHIBITOR OF PROTEIN PHOSPHATASE-1"/>
    <property type="match status" value="1"/>
</dbReference>
<keyword evidence="2" id="KW-0472">Membrane</keyword>
<dbReference type="CDD" id="cd00060">
    <property type="entry name" value="FHA"/>
    <property type="match status" value="1"/>
</dbReference>
<reference evidence="4" key="1">
    <citation type="submission" date="2009-01" db="EMBL/GenBank/DDBJ databases">
        <title>Complete sequence of Anaeromyxobacter dehalogenans 2CP-1.</title>
        <authorList>
            <consortium name="US DOE Joint Genome Institute"/>
            <person name="Lucas S."/>
            <person name="Copeland A."/>
            <person name="Lapidus A."/>
            <person name="Glavina del Rio T."/>
            <person name="Dalin E."/>
            <person name="Tice H."/>
            <person name="Bruce D."/>
            <person name="Goodwin L."/>
            <person name="Pitluck S."/>
            <person name="Saunders E."/>
            <person name="Brettin T."/>
            <person name="Detter J.C."/>
            <person name="Han C."/>
            <person name="Larimer F."/>
            <person name="Land M."/>
            <person name="Hauser L."/>
            <person name="Kyrpides N."/>
            <person name="Ovchinnikova G."/>
            <person name="Beliaev A.S."/>
            <person name="Richardson P."/>
        </authorList>
    </citation>
    <scope>NUCLEOTIDE SEQUENCE</scope>
    <source>
        <strain evidence="4">2CP-1</strain>
    </source>
</reference>
<evidence type="ECO:0000256" key="1">
    <source>
        <dbReference type="SAM" id="MobiDB-lite"/>
    </source>
</evidence>
<name>B8J7M5_ANAD2</name>
<feature type="transmembrane region" description="Helical" evidence="2">
    <location>
        <begin position="219"/>
        <end position="240"/>
    </location>
</feature>
<feature type="compositionally biased region" description="Pro residues" evidence="1">
    <location>
        <begin position="154"/>
        <end position="184"/>
    </location>
</feature>
<keyword evidence="5" id="KW-1185">Reference proteome</keyword>
<dbReference type="InterPro" id="IPR000253">
    <property type="entry name" value="FHA_dom"/>
</dbReference>
<gene>
    <name evidence="4" type="ordered locus">A2cp1_3882</name>
</gene>
<evidence type="ECO:0000256" key="2">
    <source>
        <dbReference type="SAM" id="Phobius"/>
    </source>
</evidence>
<dbReference type="HOGENOM" id="CLU_098930_0_0_7"/>
<dbReference type="EMBL" id="CP001359">
    <property type="protein sequence ID" value="ACL67205.1"/>
    <property type="molecule type" value="Genomic_DNA"/>
</dbReference>
<evidence type="ECO:0000313" key="5">
    <source>
        <dbReference type="Proteomes" id="UP000007089"/>
    </source>
</evidence>
<evidence type="ECO:0000259" key="3">
    <source>
        <dbReference type="PROSITE" id="PS50006"/>
    </source>
</evidence>
<keyword evidence="2" id="KW-0812">Transmembrane</keyword>
<organism evidence="4 5">
    <name type="scientific">Anaeromyxobacter dehalogenans (strain ATCC BAA-258 / DSM 21875 / 2CP-1)</name>
    <dbReference type="NCBI Taxonomy" id="455488"/>
    <lineage>
        <taxon>Bacteria</taxon>
        <taxon>Pseudomonadati</taxon>
        <taxon>Myxococcota</taxon>
        <taxon>Myxococcia</taxon>
        <taxon>Myxococcales</taxon>
        <taxon>Cystobacterineae</taxon>
        <taxon>Anaeromyxobacteraceae</taxon>
        <taxon>Anaeromyxobacter</taxon>
    </lineage>
</organism>